<dbReference type="OrthoDB" id="2018529at2759"/>
<dbReference type="FunFam" id="3.30.420.10:FF:000040">
    <property type="entry name" value="Exonuclease family protein"/>
    <property type="match status" value="1"/>
</dbReference>
<comment type="caution">
    <text evidence="9">The sequence shown here is derived from an EMBL/GenBank/DDBJ whole genome shotgun (WGS) entry which is preliminary data.</text>
</comment>
<dbReference type="GO" id="GO:0046872">
    <property type="term" value="F:metal ion binding"/>
    <property type="evidence" value="ECO:0007669"/>
    <property type="project" value="UniProtKB-KW"/>
</dbReference>
<dbReference type="InterPro" id="IPR036397">
    <property type="entry name" value="RNaseH_sf"/>
</dbReference>
<evidence type="ECO:0000256" key="4">
    <source>
        <dbReference type="ARBA" id="ARBA00022801"/>
    </source>
</evidence>
<protein>
    <recommendedName>
        <fullName evidence="8">Exonuclease domain-containing protein</fullName>
    </recommendedName>
</protein>
<sequence>MNGLAPAEDRSEIAFFDVETTIPFRAGQKFEILEFGSILVCPKKLVELGSYTALVRPANLSYITPRSVKCNGIKREDVQSKPPFADIADTVYDILHGRIWAGHNILRFDCPRIREAFAEIGRDPPEPKGTIDSLALLTERFGRRAGDMKMATLATYFGLGNQTHRSLDDVRMNLEVLKYCATVLFLESSLPDELVDNSATPSPETSSRRRRSIKTSPLQSPVDQQTGEKNSTAIPIPILSFVSPAEEAQTDPFDMSALRNVISPEVLQLDIPMEEEQNQQSETVVASEATGDQEGFLDLDEISIPSIRAAHVPLFEGSQKMKPQLFLGDRPLQLHCPRLKVRFGVNGKFLDSAGRRKLNFIIDLFPSLCKVLQECDSAAKTISVDSGSGSDWNPVVIQMNGFVNCPTARIHIPTVLYGDGERYAAEIHERELSGDTTTQKLISSNPRAEELESLVKSGTVLDAFLSLEPYDYQERAGIRIVARKFVIVQQRV</sequence>
<feature type="compositionally biased region" description="Polar residues" evidence="7">
    <location>
        <begin position="214"/>
        <end position="230"/>
    </location>
</feature>
<comment type="cofactor">
    <cofactor evidence="1">
        <name>Mg(2+)</name>
        <dbReference type="ChEBI" id="CHEBI:18420"/>
    </cofactor>
</comment>
<dbReference type="Gene3D" id="3.30.420.10">
    <property type="entry name" value="Ribonuclease H-like superfamily/Ribonuclease H"/>
    <property type="match status" value="1"/>
</dbReference>
<keyword evidence="3" id="KW-0479">Metal-binding</keyword>
<dbReference type="GO" id="GO:0008408">
    <property type="term" value="F:3'-5' exonuclease activity"/>
    <property type="evidence" value="ECO:0007669"/>
    <property type="project" value="TreeGrafter"/>
</dbReference>
<dbReference type="GO" id="GO:0003676">
    <property type="term" value="F:nucleic acid binding"/>
    <property type="evidence" value="ECO:0007669"/>
    <property type="project" value="InterPro"/>
</dbReference>
<evidence type="ECO:0000256" key="7">
    <source>
        <dbReference type="SAM" id="MobiDB-lite"/>
    </source>
</evidence>
<dbReference type="InterPro" id="IPR013520">
    <property type="entry name" value="Ribonucl_H"/>
</dbReference>
<dbReference type="InterPro" id="IPR012337">
    <property type="entry name" value="RNaseH-like_sf"/>
</dbReference>
<dbReference type="SMART" id="SM00479">
    <property type="entry name" value="EXOIII"/>
    <property type="match status" value="1"/>
</dbReference>
<keyword evidence="5" id="KW-0269">Exonuclease</keyword>
<evidence type="ECO:0000256" key="6">
    <source>
        <dbReference type="ARBA" id="ARBA00022842"/>
    </source>
</evidence>
<dbReference type="CDD" id="cd06127">
    <property type="entry name" value="DEDDh"/>
    <property type="match status" value="1"/>
</dbReference>
<feature type="domain" description="Exonuclease" evidence="8">
    <location>
        <begin position="12"/>
        <end position="186"/>
    </location>
</feature>
<dbReference type="PANTHER" id="PTHR30231">
    <property type="entry name" value="DNA POLYMERASE III SUBUNIT EPSILON"/>
    <property type="match status" value="1"/>
</dbReference>
<dbReference type="Pfam" id="PF00929">
    <property type="entry name" value="RNase_T"/>
    <property type="match status" value="1"/>
</dbReference>
<proteinExistence type="predicted"/>
<dbReference type="SUPFAM" id="SSF53098">
    <property type="entry name" value="Ribonuclease H-like"/>
    <property type="match status" value="1"/>
</dbReference>
<keyword evidence="6" id="KW-0460">Magnesium</keyword>
<evidence type="ECO:0000259" key="8">
    <source>
        <dbReference type="SMART" id="SM00479"/>
    </source>
</evidence>
<keyword evidence="4" id="KW-0378">Hydrolase</keyword>
<evidence type="ECO:0000256" key="3">
    <source>
        <dbReference type="ARBA" id="ARBA00022723"/>
    </source>
</evidence>
<evidence type="ECO:0000256" key="5">
    <source>
        <dbReference type="ARBA" id="ARBA00022839"/>
    </source>
</evidence>
<dbReference type="AlphaFoldDB" id="A0A6D2IB40"/>
<dbReference type="PANTHER" id="PTHR30231:SF4">
    <property type="entry name" value="PROTEIN NEN2"/>
    <property type="match status" value="1"/>
</dbReference>
<keyword evidence="10" id="KW-1185">Reference proteome</keyword>
<dbReference type="EMBL" id="CACVBM020000699">
    <property type="protein sequence ID" value="CAA7022490.1"/>
    <property type="molecule type" value="Genomic_DNA"/>
</dbReference>
<gene>
    <name evidence="9" type="ORF">MERR_LOCUS9725</name>
</gene>
<accession>A0A6D2IB40</accession>
<evidence type="ECO:0000313" key="9">
    <source>
        <dbReference type="EMBL" id="CAA7022490.1"/>
    </source>
</evidence>
<organism evidence="9 10">
    <name type="scientific">Microthlaspi erraticum</name>
    <dbReference type="NCBI Taxonomy" id="1685480"/>
    <lineage>
        <taxon>Eukaryota</taxon>
        <taxon>Viridiplantae</taxon>
        <taxon>Streptophyta</taxon>
        <taxon>Embryophyta</taxon>
        <taxon>Tracheophyta</taxon>
        <taxon>Spermatophyta</taxon>
        <taxon>Magnoliopsida</taxon>
        <taxon>eudicotyledons</taxon>
        <taxon>Gunneridae</taxon>
        <taxon>Pentapetalae</taxon>
        <taxon>rosids</taxon>
        <taxon>malvids</taxon>
        <taxon>Brassicales</taxon>
        <taxon>Brassicaceae</taxon>
        <taxon>Coluteocarpeae</taxon>
        <taxon>Microthlaspi</taxon>
    </lineage>
</organism>
<name>A0A6D2IB40_9BRAS</name>
<evidence type="ECO:0000256" key="1">
    <source>
        <dbReference type="ARBA" id="ARBA00001946"/>
    </source>
</evidence>
<dbReference type="Proteomes" id="UP000467841">
    <property type="component" value="Unassembled WGS sequence"/>
</dbReference>
<reference evidence="9" key="1">
    <citation type="submission" date="2020-01" db="EMBL/GenBank/DDBJ databases">
        <authorList>
            <person name="Mishra B."/>
        </authorList>
    </citation>
    <scope>NUCLEOTIDE SEQUENCE [LARGE SCALE GENOMIC DNA]</scope>
</reference>
<keyword evidence="2" id="KW-0540">Nuclease</keyword>
<evidence type="ECO:0000313" key="10">
    <source>
        <dbReference type="Proteomes" id="UP000467841"/>
    </source>
</evidence>
<feature type="region of interest" description="Disordered" evidence="7">
    <location>
        <begin position="194"/>
        <end position="230"/>
    </location>
</feature>
<evidence type="ECO:0000256" key="2">
    <source>
        <dbReference type="ARBA" id="ARBA00022722"/>
    </source>
</evidence>